<sequence>MLSQTLRKAAIPEVFGLVLEKCVLHGHTVKQTALAIIAAKFLFSKEAVYC</sequence>
<accession>A0A517QSZ5</accession>
<protein>
    <submittedName>
        <fullName evidence="1">Uncharacterized protein</fullName>
    </submittedName>
</protein>
<dbReference type="KEGG" id="tpol:Mal48_40210"/>
<gene>
    <name evidence="1" type="ORF">Mal48_40210</name>
</gene>
<dbReference type="Proteomes" id="UP000315724">
    <property type="component" value="Chromosome"/>
</dbReference>
<organism evidence="1 2">
    <name type="scientific">Thalassoglobus polymorphus</name>
    <dbReference type="NCBI Taxonomy" id="2527994"/>
    <lineage>
        <taxon>Bacteria</taxon>
        <taxon>Pseudomonadati</taxon>
        <taxon>Planctomycetota</taxon>
        <taxon>Planctomycetia</taxon>
        <taxon>Planctomycetales</taxon>
        <taxon>Planctomycetaceae</taxon>
        <taxon>Thalassoglobus</taxon>
    </lineage>
</organism>
<proteinExistence type="predicted"/>
<evidence type="ECO:0000313" key="2">
    <source>
        <dbReference type="Proteomes" id="UP000315724"/>
    </source>
</evidence>
<evidence type="ECO:0000313" key="1">
    <source>
        <dbReference type="EMBL" id="QDT34749.1"/>
    </source>
</evidence>
<name>A0A517QSZ5_9PLAN</name>
<dbReference type="AlphaFoldDB" id="A0A517QSZ5"/>
<reference evidence="1 2" key="1">
    <citation type="submission" date="2019-02" db="EMBL/GenBank/DDBJ databases">
        <title>Deep-cultivation of Planctomycetes and their phenomic and genomic characterization uncovers novel biology.</title>
        <authorList>
            <person name="Wiegand S."/>
            <person name="Jogler M."/>
            <person name="Boedeker C."/>
            <person name="Pinto D."/>
            <person name="Vollmers J."/>
            <person name="Rivas-Marin E."/>
            <person name="Kohn T."/>
            <person name="Peeters S.H."/>
            <person name="Heuer A."/>
            <person name="Rast P."/>
            <person name="Oberbeckmann S."/>
            <person name="Bunk B."/>
            <person name="Jeske O."/>
            <person name="Meyerdierks A."/>
            <person name="Storesund J.E."/>
            <person name="Kallscheuer N."/>
            <person name="Luecker S."/>
            <person name="Lage O.M."/>
            <person name="Pohl T."/>
            <person name="Merkel B.J."/>
            <person name="Hornburger P."/>
            <person name="Mueller R.-W."/>
            <person name="Bruemmer F."/>
            <person name="Labrenz M."/>
            <person name="Spormann A.M."/>
            <person name="Op den Camp H."/>
            <person name="Overmann J."/>
            <person name="Amann R."/>
            <person name="Jetten M.S.M."/>
            <person name="Mascher T."/>
            <person name="Medema M.H."/>
            <person name="Devos D.P."/>
            <person name="Kaster A.-K."/>
            <person name="Ovreas L."/>
            <person name="Rohde M."/>
            <person name="Galperin M.Y."/>
            <person name="Jogler C."/>
        </authorList>
    </citation>
    <scope>NUCLEOTIDE SEQUENCE [LARGE SCALE GENOMIC DNA]</scope>
    <source>
        <strain evidence="1 2">Mal48</strain>
    </source>
</reference>
<keyword evidence="2" id="KW-1185">Reference proteome</keyword>
<dbReference type="EMBL" id="CP036267">
    <property type="protein sequence ID" value="QDT34749.1"/>
    <property type="molecule type" value="Genomic_DNA"/>
</dbReference>